<proteinExistence type="predicted"/>
<comment type="caution">
    <text evidence="1">The sequence shown here is derived from an EMBL/GenBank/DDBJ whole genome shotgun (WGS) entry which is preliminary data.</text>
</comment>
<organism evidence="1">
    <name type="scientific">Xenorhabdus szentirmaii</name>
    <dbReference type="NCBI Taxonomy" id="290112"/>
    <lineage>
        <taxon>Bacteria</taxon>
        <taxon>Pseudomonadati</taxon>
        <taxon>Pseudomonadota</taxon>
        <taxon>Gammaproteobacteria</taxon>
        <taxon>Enterobacterales</taxon>
        <taxon>Morganellaceae</taxon>
        <taxon>Xenorhabdus</taxon>
    </lineage>
</organism>
<dbReference type="AlphaFoldDB" id="A0AAW3Z3P0"/>
<dbReference type="Proteomes" id="UP001193920">
    <property type="component" value="Unassembled WGS sequence"/>
</dbReference>
<dbReference type="RefSeq" id="WP_323869889.1">
    <property type="nucleotide sequence ID" value="NZ_JACXBF010000589.1"/>
</dbReference>
<gene>
    <name evidence="1" type="ORF">ID854_22080</name>
</gene>
<name>A0AAW3Z3P0_9GAMM</name>
<protein>
    <submittedName>
        <fullName evidence="1">Uncharacterized protein</fullName>
    </submittedName>
</protein>
<dbReference type="EMBL" id="JACXBF010000589">
    <property type="protein sequence ID" value="MBD2803058.1"/>
    <property type="molecule type" value="Genomic_DNA"/>
</dbReference>
<reference evidence="1" key="2">
    <citation type="journal article" date="2024" name="Toxins">
        <title>Genome Sequence Analysis of Native Xenorhabdus Strains Isolated from Entomopathogenic Nematodes in Argentina.</title>
        <authorList>
            <person name="Palma L."/>
            <person name="Frizzo L."/>
            <person name="Kaiser S."/>
            <person name="Berry C."/>
            <person name="Caballero P."/>
            <person name="Bode H.B."/>
            <person name="Del Valle E.E."/>
        </authorList>
    </citation>
    <scope>NUCLEOTIDE SEQUENCE</scope>
    <source>
        <strain evidence="1">M</strain>
    </source>
</reference>
<reference evidence="1" key="1">
    <citation type="submission" date="2020-09" db="EMBL/GenBank/DDBJ databases">
        <authorList>
            <person name="Palma L."/>
            <person name="Caballero P."/>
            <person name="Berry C."/>
            <person name="Del Valle E."/>
        </authorList>
    </citation>
    <scope>NUCLEOTIDE SEQUENCE</scope>
    <source>
        <strain evidence="1">M</strain>
    </source>
</reference>
<evidence type="ECO:0000313" key="1">
    <source>
        <dbReference type="EMBL" id="MBD2803058.1"/>
    </source>
</evidence>
<sequence>MYPTTISHSYVEIKQYLRHGRTYTEYTYLGDLSIDMPFSEYVLRSTSGLEPSEILKYILDHYDEERLKEELLKLPGGNRYLAALTRLEHEVPS</sequence>
<accession>A0AAW3Z3P0</accession>